<feature type="compositionally biased region" description="Basic residues" evidence="1">
    <location>
        <begin position="272"/>
        <end position="281"/>
    </location>
</feature>
<dbReference type="AlphaFoldDB" id="A0A2J6QPP1"/>
<evidence type="ECO:0000313" key="3">
    <source>
        <dbReference type="Proteomes" id="UP000235672"/>
    </source>
</evidence>
<evidence type="ECO:0000313" key="2">
    <source>
        <dbReference type="EMBL" id="PMD28219.1"/>
    </source>
</evidence>
<evidence type="ECO:0000256" key="1">
    <source>
        <dbReference type="SAM" id="MobiDB-lite"/>
    </source>
</evidence>
<organism evidence="2 3">
    <name type="scientific">Hyaloscypha hepaticicola</name>
    <dbReference type="NCBI Taxonomy" id="2082293"/>
    <lineage>
        <taxon>Eukaryota</taxon>
        <taxon>Fungi</taxon>
        <taxon>Dikarya</taxon>
        <taxon>Ascomycota</taxon>
        <taxon>Pezizomycotina</taxon>
        <taxon>Leotiomycetes</taxon>
        <taxon>Helotiales</taxon>
        <taxon>Hyaloscyphaceae</taxon>
        <taxon>Hyaloscypha</taxon>
    </lineage>
</organism>
<dbReference type="OrthoDB" id="3565254at2759"/>
<name>A0A2J6QPP1_9HELO</name>
<sequence length="658" mass="74935">MADDSYERTPLYEANKIMRQQTGKTFHDWARIRPAPFQDWFLGGKDASINALTSTVTLEGFEDAVSSYFAIKIKAKDPDKLFPREARIELVKAELKNKGSTSKPEGYDQSGSNANYKYWVHNSFEFRPTTAFQFKSRLIQHPGLLYYKEKEEKQKQIVQKWKDLYPKSEGPFSQAPVTSVENSYIDFLKAHIYTAKSKMGNLYFVHRGRDETYAELARGISSSFKKQLVTDISWKCPTCEPRMRELSEAGKAREKKRSKKRKAEYTGEGKPTKKKQKKQKKTVAETSPPAETSPIQQPLKYNDVGNSYYQQPAPEYPQDDFSDIFLLKSAQEYQVPEDNNAEYSNLLAPSEPTRWSQAPQQNGPGDACWVNYQGYDRYYYLLCPPDHPLYLTTITMNYWGTVEIQSVEYPEKHTPNYYDLPAEIRNIPLPPGIHFYNNPDHPVLIDPNTNTVAINCGRPIATESFENSPTNLSNTNASEFLAQDNSIYNNIDLQLSSSSEVSGPSLADSYANQFEPLDKGLSNPDDKILLGLNNYLSGTNDFPFSDFIHEDNMNLFDELFDEQPLSNSDIPGTNNNVSDANLVDFETKDKETANAEQSPQHPISQPKVDSSVMSHMYYDSNLPDFDCNYQFDGNNYVTITTNNGYNNDSTESKTQELS</sequence>
<reference evidence="2 3" key="1">
    <citation type="submission" date="2016-05" db="EMBL/GenBank/DDBJ databases">
        <title>A degradative enzymes factory behind the ericoid mycorrhizal symbiosis.</title>
        <authorList>
            <consortium name="DOE Joint Genome Institute"/>
            <person name="Martino E."/>
            <person name="Morin E."/>
            <person name="Grelet G."/>
            <person name="Kuo A."/>
            <person name="Kohler A."/>
            <person name="Daghino S."/>
            <person name="Barry K."/>
            <person name="Choi C."/>
            <person name="Cichocki N."/>
            <person name="Clum A."/>
            <person name="Copeland A."/>
            <person name="Hainaut M."/>
            <person name="Haridas S."/>
            <person name="Labutti K."/>
            <person name="Lindquist E."/>
            <person name="Lipzen A."/>
            <person name="Khouja H.-R."/>
            <person name="Murat C."/>
            <person name="Ohm R."/>
            <person name="Olson A."/>
            <person name="Spatafora J."/>
            <person name="Veneault-Fourrey C."/>
            <person name="Henrissat B."/>
            <person name="Grigoriev I."/>
            <person name="Martin F."/>
            <person name="Perotto S."/>
        </authorList>
    </citation>
    <scope>NUCLEOTIDE SEQUENCE [LARGE SCALE GENOMIC DNA]</scope>
    <source>
        <strain evidence="2 3">UAMH 7357</strain>
    </source>
</reference>
<protein>
    <submittedName>
        <fullName evidence="2">Uncharacterized protein</fullName>
    </submittedName>
</protein>
<keyword evidence="3" id="KW-1185">Reference proteome</keyword>
<dbReference type="EMBL" id="KZ613464">
    <property type="protein sequence ID" value="PMD28219.1"/>
    <property type="molecule type" value="Genomic_DNA"/>
</dbReference>
<gene>
    <name evidence="2" type="ORF">NA56DRAFT_695982</name>
</gene>
<dbReference type="Proteomes" id="UP000235672">
    <property type="component" value="Unassembled WGS sequence"/>
</dbReference>
<feature type="compositionally biased region" description="Basic residues" evidence="1">
    <location>
        <begin position="253"/>
        <end position="262"/>
    </location>
</feature>
<feature type="region of interest" description="Disordered" evidence="1">
    <location>
        <begin position="244"/>
        <end position="313"/>
    </location>
</feature>
<accession>A0A2J6QPP1</accession>
<proteinExistence type="predicted"/>